<sequence length="77" mass="8768">MSNELLRLDEIAREAWDGNYERVGVLSTGERLYVALASGRMRELCPGDSIVYAVGRVGPEWMEHMKAVWSNTRQPEN</sequence>
<accession>A0ABW4L184</accession>
<evidence type="ECO:0000313" key="1">
    <source>
        <dbReference type="EMBL" id="MFD1712811.1"/>
    </source>
</evidence>
<gene>
    <name evidence="1" type="ORF">ACFSF0_19620</name>
</gene>
<keyword evidence="2" id="KW-1185">Reference proteome</keyword>
<proteinExistence type="predicted"/>
<name>A0ABW4L184_9BURK</name>
<comment type="caution">
    <text evidence="1">The sequence shown here is derived from an EMBL/GenBank/DDBJ whole genome shotgun (WGS) entry which is preliminary data.</text>
</comment>
<dbReference type="RefSeq" id="WP_147914698.1">
    <property type="nucleotide sequence ID" value="NZ_JBHUEJ010000049.1"/>
</dbReference>
<dbReference type="EMBL" id="JBHUEJ010000049">
    <property type="protein sequence ID" value="MFD1712811.1"/>
    <property type="molecule type" value="Genomic_DNA"/>
</dbReference>
<evidence type="ECO:0000313" key="2">
    <source>
        <dbReference type="Proteomes" id="UP001597304"/>
    </source>
</evidence>
<dbReference type="Proteomes" id="UP001597304">
    <property type="component" value="Unassembled WGS sequence"/>
</dbReference>
<protein>
    <submittedName>
        <fullName evidence="1">Uncharacterized protein</fullName>
    </submittedName>
</protein>
<organism evidence="1 2">
    <name type="scientific">Ottowia flava</name>
    <dbReference type="NCBI Taxonomy" id="2675430"/>
    <lineage>
        <taxon>Bacteria</taxon>
        <taxon>Pseudomonadati</taxon>
        <taxon>Pseudomonadota</taxon>
        <taxon>Betaproteobacteria</taxon>
        <taxon>Burkholderiales</taxon>
        <taxon>Comamonadaceae</taxon>
        <taxon>Ottowia</taxon>
    </lineage>
</organism>
<reference evidence="2" key="1">
    <citation type="journal article" date="2019" name="Int. J. Syst. Evol. Microbiol.">
        <title>The Global Catalogue of Microorganisms (GCM) 10K type strain sequencing project: providing services to taxonomists for standard genome sequencing and annotation.</title>
        <authorList>
            <consortium name="The Broad Institute Genomics Platform"/>
            <consortium name="The Broad Institute Genome Sequencing Center for Infectious Disease"/>
            <person name="Wu L."/>
            <person name="Ma J."/>
        </authorList>
    </citation>
    <scope>NUCLEOTIDE SEQUENCE [LARGE SCALE GENOMIC DNA]</scope>
    <source>
        <strain evidence="2">LMG 29247</strain>
    </source>
</reference>